<evidence type="ECO:0000256" key="1">
    <source>
        <dbReference type="SAM" id="Phobius"/>
    </source>
</evidence>
<keyword evidence="1" id="KW-1133">Transmembrane helix</keyword>
<dbReference type="Proteomes" id="UP000095679">
    <property type="component" value="Unassembled WGS sequence"/>
</dbReference>
<feature type="transmembrane region" description="Helical" evidence="1">
    <location>
        <begin position="7"/>
        <end position="29"/>
    </location>
</feature>
<dbReference type="EMBL" id="CYZL01000001">
    <property type="protein sequence ID" value="CUN49113.1"/>
    <property type="molecule type" value="Genomic_DNA"/>
</dbReference>
<evidence type="ECO:0000313" key="3">
    <source>
        <dbReference type="Proteomes" id="UP000095679"/>
    </source>
</evidence>
<dbReference type="AlphaFoldDB" id="A0A173XBT3"/>
<keyword evidence="1" id="KW-0812">Transmembrane</keyword>
<sequence>MNMKKIAGNVICAVSGVFLLWIFLSWLAVITVDAYSQYNFFTILLSVYRAYF</sequence>
<protein>
    <submittedName>
        <fullName evidence="2">Uncharacterized protein</fullName>
    </submittedName>
</protein>
<gene>
    <name evidence="2" type="ORF">ERS852450_00080</name>
</gene>
<evidence type="ECO:0000313" key="2">
    <source>
        <dbReference type="EMBL" id="CUN49113.1"/>
    </source>
</evidence>
<name>A0A173XBT3_9FIRM</name>
<organism evidence="2 3">
    <name type="scientific">Anaerobutyricum hallii</name>
    <dbReference type="NCBI Taxonomy" id="39488"/>
    <lineage>
        <taxon>Bacteria</taxon>
        <taxon>Bacillati</taxon>
        <taxon>Bacillota</taxon>
        <taxon>Clostridia</taxon>
        <taxon>Lachnospirales</taxon>
        <taxon>Lachnospiraceae</taxon>
        <taxon>Anaerobutyricum</taxon>
    </lineage>
</organism>
<keyword evidence="1" id="KW-0472">Membrane</keyword>
<reference evidence="2 3" key="1">
    <citation type="submission" date="2015-09" db="EMBL/GenBank/DDBJ databases">
        <authorList>
            <consortium name="Pathogen Informatics"/>
        </authorList>
    </citation>
    <scope>NUCLEOTIDE SEQUENCE [LARGE SCALE GENOMIC DNA]</scope>
    <source>
        <strain evidence="2 3">2789STDY5834835</strain>
    </source>
</reference>
<proteinExistence type="predicted"/>
<accession>A0A173XBT3</accession>